<evidence type="ECO:0000259" key="3">
    <source>
        <dbReference type="PROSITE" id="PS51746"/>
    </source>
</evidence>
<name>A0ABR9ZGJ9_9CORY</name>
<evidence type="ECO:0000313" key="5">
    <source>
        <dbReference type="Proteomes" id="UP000635902"/>
    </source>
</evidence>
<evidence type="ECO:0000313" key="4">
    <source>
        <dbReference type="EMBL" id="MBF4552530.1"/>
    </source>
</evidence>
<protein>
    <submittedName>
        <fullName evidence="4">Serine/threonine-protein phosphatase</fullName>
    </submittedName>
</protein>
<keyword evidence="5" id="KW-1185">Reference proteome</keyword>
<feature type="compositionally biased region" description="Basic and acidic residues" evidence="1">
    <location>
        <begin position="300"/>
        <end position="310"/>
    </location>
</feature>
<proteinExistence type="predicted"/>
<reference evidence="4 5" key="1">
    <citation type="submission" date="2020-10" db="EMBL/GenBank/DDBJ databases">
        <title>Novel species in genus Corynebacterium.</title>
        <authorList>
            <person name="Zhang G."/>
        </authorList>
    </citation>
    <scope>NUCLEOTIDE SEQUENCE [LARGE SCALE GENOMIC DNA]</scope>
    <source>
        <strain evidence="4 5">DSM 45110</strain>
    </source>
</reference>
<dbReference type="Gene3D" id="3.60.40.10">
    <property type="entry name" value="PPM-type phosphatase domain"/>
    <property type="match status" value="1"/>
</dbReference>
<keyword evidence="2" id="KW-0472">Membrane</keyword>
<dbReference type="CDD" id="cd00143">
    <property type="entry name" value="PP2Cc"/>
    <property type="match status" value="1"/>
</dbReference>
<dbReference type="EMBL" id="JADKMY010000001">
    <property type="protein sequence ID" value="MBF4552530.1"/>
    <property type="molecule type" value="Genomic_DNA"/>
</dbReference>
<dbReference type="InterPro" id="IPR036457">
    <property type="entry name" value="PPM-type-like_dom_sf"/>
</dbReference>
<feature type="compositionally biased region" description="Basic and acidic residues" evidence="1">
    <location>
        <begin position="460"/>
        <end position="474"/>
    </location>
</feature>
<keyword evidence="2" id="KW-0812">Transmembrane</keyword>
<dbReference type="PROSITE" id="PS51746">
    <property type="entry name" value="PPM_2"/>
    <property type="match status" value="1"/>
</dbReference>
<organism evidence="4 5">
    <name type="scientific">Corynebacterium suicordis DSM 45110</name>
    <dbReference type="NCBI Taxonomy" id="1121369"/>
    <lineage>
        <taxon>Bacteria</taxon>
        <taxon>Bacillati</taxon>
        <taxon>Actinomycetota</taxon>
        <taxon>Actinomycetes</taxon>
        <taxon>Mycobacteriales</taxon>
        <taxon>Corynebacteriaceae</taxon>
        <taxon>Corynebacterium</taxon>
    </lineage>
</organism>
<evidence type="ECO:0000256" key="2">
    <source>
        <dbReference type="SAM" id="Phobius"/>
    </source>
</evidence>
<evidence type="ECO:0000256" key="1">
    <source>
        <dbReference type="SAM" id="MobiDB-lite"/>
    </source>
</evidence>
<dbReference type="SMART" id="SM00332">
    <property type="entry name" value="PP2Cc"/>
    <property type="match status" value="1"/>
</dbReference>
<dbReference type="SUPFAM" id="SSF81606">
    <property type="entry name" value="PP2C-like"/>
    <property type="match status" value="1"/>
</dbReference>
<feature type="region of interest" description="Disordered" evidence="1">
    <location>
        <begin position="449"/>
        <end position="499"/>
    </location>
</feature>
<dbReference type="Proteomes" id="UP000635902">
    <property type="component" value="Unassembled WGS sequence"/>
</dbReference>
<sequence>MSSNLTLNYAACSDRGLVRNNNEDSGYAGPRLLALADGMGGHAAGEVASGFVIDALKPLDTPLIEDPEHFERLETLLATAMDEGNQHIAMHVQENPTLAGMGCTLTSLLFRGSEVGLCHVGDSRGYRLRNGELEQFTTDDTFVQSLVEQGKLDPADVSSHPQRSLILKALTGRPVEPTIEVFQAQVGDRYMLCSDGLSDPVSFDTMVEILRAFPPAQAARKLVEMALRGGGPDNVTVVVADVVEYDATTGAPADAELTLPVSPVLVGAVAGDTADEDRPDSPASRAAALSNLRTTNGKAKAADPKDKEADSAAIAEPAAKPEKKPRRKRWWAALAALLLLIALVGIAGFFGYQKVNNTYFVSEDNSQIIINKGLSEPILGVDVSSHYQDICLTDDSTPRLLEQDSAEDCHRFSTSDLTPAARGALASLPEDDYEAVVRQVQRLSEQTLPVCVTRSPANTDNKDSNKADDAKRNDSTPATTSSAAPEDLTTPGVSCREVG</sequence>
<feature type="transmembrane region" description="Helical" evidence="2">
    <location>
        <begin position="330"/>
        <end position="352"/>
    </location>
</feature>
<accession>A0ABR9ZGJ9</accession>
<gene>
    <name evidence="4" type="ORF">IRY30_00320</name>
</gene>
<dbReference type="Pfam" id="PF13672">
    <property type="entry name" value="PP2C_2"/>
    <property type="match status" value="1"/>
</dbReference>
<comment type="caution">
    <text evidence="4">The sequence shown here is derived from an EMBL/GenBank/DDBJ whole genome shotgun (WGS) entry which is preliminary data.</text>
</comment>
<keyword evidence="2" id="KW-1133">Transmembrane helix</keyword>
<feature type="region of interest" description="Disordered" evidence="1">
    <location>
        <begin position="294"/>
        <end position="321"/>
    </location>
</feature>
<dbReference type="SMART" id="SM00331">
    <property type="entry name" value="PP2C_SIG"/>
    <property type="match status" value="1"/>
</dbReference>
<dbReference type="InterPro" id="IPR001932">
    <property type="entry name" value="PPM-type_phosphatase-like_dom"/>
</dbReference>
<feature type="domain" description="PPM-type phosphatase" evidence="3">
    <location>
        <begin position="8"/>
        <end position="242"/>
    </location>
</feature>
<dbReference type="RefSeq" id="WP_194555439.1">
    <property type="nucleotide sequence ID" value="NZ_JADKMY010000001.1"/>
</dbReference>